<comment type="caution">
    <text evidence="2">The sequence shown here is derived from an EMBL/GenBank/DDBJ whole genome shotgun (WGS) entry which is preliminary data.</text>
</comment>
<feature type="compositionally biased region" description="Basic and acidic residues" evidence="1">
    <location>
        <begin position="191"/>
        <end position="203"/>
    </location>
</feature>
<dbReference type="AlphaFoldDB" id="A0AAW0BQX1"/>
<sequence length="429" mass="49166">MTHPGLRSTQPFCSQRDMAHNASNVADATGRGVIGNRLARMGRQLLDMTPWDMHASRRRWHRDREMQSRPIAAFMHLCSYVRPRAQEASQEAIIMSTKDLRWFEPRDAPEAQQTAIVKADGGLSASSRRVRGQEWVYIVDTRNPHEMTLPPGKLAAYERVERPAAGRGTGMYSRVRSSRRNTTGARTRLTRHQERNDERLPLRHERRREKHLPSKDLNKSERSSTSSRHSVALPLRARPYMPETACPSSLYSTKHVRRSEYMEGRMYLGLVSTRNHRSKREGSHSAAPSQFYATILPESCETKLLSASATILPVCLQSIVSTQVYMAPASPRDLALKFEDASIVLPTPNRQVIEFLQTTFKASVIRPQVEAQGFETTHRFEVWRRGAKLSRRIRRKPSEIAMTDDFNLSFFWFSGRFLWPREAFSTSEA</sequence>
<organism evidence="2 3">
    <name type="scientific">Favolaschia claudopus</name>
    <dbReference type="NCBI Taxonomy" id="2862362"/>
    <lineage>
        <taxon>Eukaryota</taxon>
        <taxon>Fungi</taxon>
        <taxon>Dikarya</taxon>
        <taxon>Basidiomycota</taxon>
        <taxon>Agaricomycotina</taxon>
        <taxon>Agaricomycetes</taxon>
        <taxon>Agaricomycetidae</taxon>
        <taxon>Agaricales</taxon>
        <taxon>Marasmiineae</taxon>
        <taxon>Mycenaceae</taxon>
        <taxon>Favolaschia</taxon>
    </lineage>
</organism>
<feature type="compositionally biased region" description="Basic and acidic residues" evidence="1">
    <location>
        <begin position="211"/>
        <end position="222"/>
    </location>
</feature>
<proteinExistence type="predicted"/>
<evidence type="ECO:0000313" key="2">
    <source>
        <dbReference type="EMBL" id="KAK7028525.1"/>
    </source>
</evidence>
<feature type="region of interest" description="Disordered" evidence="1">
    <location>
        <begin position="165"/>
        <end position="231"/>
    </location>
</feature>
<evidence type="ECO:0000313" key="3">
    <source>
        <dbReference type="Proteomes" id="UP001362999"/>
    </source>
</evidence>
<reference evidence="2 3" key="1">
    <citation type="journal article" date="2024" name="J Genomics">
        <title>Draft genome sequencing and assembly of Favolaschia claudopus CIRM-BRFM 2984 isolated from oak limbs.</title>
        <authorList>
            <person name="Navarro D."/>
            <person name="Drula E."/>
            <person name="Chaduli D."/>
            <person name="Cazenave R."/>
            <person name="Ahrendt S."/>
            <person name="Wang J."/>
            <person name="Lipzen A."/>
            <person name="Daum C."/>
            <person name="Barry K."/>
            <person name="Grigoriev I.V."/>
            <person name="Favel A."/>
            <person name="Rosso M.N."/>
            <person name="Martin F."/>
        </authorList>
    </citation>
    <scope>NUCLEOTIDE SEQUENCE [LARGE SCALE GENOMIC DNA]</scope>
    <source>
        <strain evidence="2 3">CIRM-BRFM 2984</strain>
    </source>
</reference>
<keyword evidence="3" id="KW-1185">Reference proteome</keyword>
<protein>
    <submittedName>
        <fullName evidence="2">Uncharacterized protein</fullName>
    </submittedName>
</protein>
<name>A0AAW0BQX1_9AGAR</name>
<evidence type="ECO:0000256" key="1">
    <source>
        <dbReference type="SAM" id="MobiDB-lite"/>
    </source>
</evidence>
<dbReference type="Proteomes" id="UP001362999">
    <property type="component" value="Unassembled WGS sequence"/>
</dbReference>
<accession>A0AAW0BQX1</accession>
<dbReference type="EMBL" id="JAWWNJ010000028">
    <property type="protein sequence ID" value="KAK7028525.1"/>
    <property type="molecule type" value="Genomic_DNA"/>
</dbReference>
<gene>
    <name evidence="2" type="ORF">R3P38DRAFT_2776237</name>
</gene>